<dbReference type="AlphaFoldDB" id="A0A418VK57"/>
<comment type="caution">
    <text evidence="1">The sequence shown here is derived from an EMBL/GenBank/DDBJ whole genome shotgun (WGS) entry which is preliminary data.</text>
</comment>
<proteinExistence type="predicted"/>
<protein>
    <submittedName>
        <fullName evidence="1">Uncharacterized protein</fullName>
    </submittedName>
</protein>
<dbReference type="Proteomes" id="UP000285523">
    <property type="component" value="Unassembled WGS sequence"/>
</dbReference>
<accession>A0A418VK57</accession>
<organism evidence="1 2">
    <name type="scientific">Rhodopseudomonas palustris</name>
    <dbReference type="NCBI Taxonomy" id="1076"/>
    <lineage>
        <taxon>Bacteria</taxon>
        <taxon>Pseudomonadati</taxon>
        <taxon>Pseudomonadota</taxon>
        <taxon>Alphaproteobacteria</taxon>
        <taxon>Hyphomicrobiales</taxon>
        <taxon>Nitrobacteraceae</taxon>
        <taxon>Rhodopseudomonas</taxon>
    </lineage>
</organism>
<gene>
    <name evidence="1" type="ORF">D4Q52_05090</name>
</gene>
<reference evidence="1 2" key="1">
    <citation type="submission" date="2018-09" db="EMBL/GenBank/DDBJ databases">
        <title>Draft genome sequence of Rhodopseudomonas palustris 2.1.18.</title>
        <authorList>
            <person name="Robertson S.L."/>
            <person name="Meyer T.E."/>
            <person name="Kyndt J.A."/>
        </authorList>
    </citation>
    <scope>NUCLEOTIDE SEQUENCE [LARGE SCALE GENOMIC DNA]</scope>
    <source>
        <strain evidence="1 2">2.1.18</strain>
    </source>
</reference>
<evidence type="ECO:0000313" key="2">
    <source>
        <dbReference type="Proteomes" id="UP000285523"/>
    </source>
</evidence>
<sequence length="77" mass="8541">MARPLLLAQSVIAGLDPANHRTNDKAPERSGALLCEWGVLVYKIEPLASADIVAIWPDRTYRTVLRYDVNAPIELPD</sequence>
<name>A0A418VK57_RHOPL</name>
<dbReference type="EMBL" id="QYYD01000004">
    <property type="protein sequence ID" value="RJF76525.1"/>
    <property type="molecule type" value="Genomic_DNA"/>
</dbReference>
<evidence type="ECO:0000313" key="1">
    <source>
        <dbReference type="EMBL" id="RJF76525.1"/>
    </source>
</evidence>